<evidence type="ECO:0000256" key="7">
    <source>
        <dbReference type="ARBA" id="ARBA00023125"/>
    </source>
</evidence>
<dbReference type="PROSITE" id="PS50158">
    <property type="entry name" value="ZF_CCHC"/>
    <property type="match status" value="1"/>
</dbReference>
<dbReference type="SMART" id="SM00490">
    <property type="entry name" value="HELICc"/>
    <property type="match status" value="1"/>
</dbReference>
<feature type="compositionally biased region" description="Basic residues" evidence="13">
    <location>
        <begin position="425"/>
        <end position="440"/>
    </location>
</feature>
<dbReference type="Proteomes" id="UP000008820">
    <property type="component" value="Chromosome 2"/>
</dbReference>
<evidence type="ECO:0000256" key="10">
    <source>
        <dbReference type="ARBA" id="ARBA00034617"/>
    </source>
</evidence>
<feature type="compositionally biased region" description="Basic residues" evidence="13">
    <location>
        <begin position="518"/>
        <end position="529"/>
    </location>
</feature>
<dbReference type="Gene3D" id="3.40.50.300">
    <property type="entry name" value="P-loop containing nucleotide triphosphate hydrolases"/>
    <property type="match status" value="2"/>
</dbReference>
<keyword evidence="3" id="KW-0547">Nucleotide-binding</keyword>
<keyword evidence="15" id="KW-1185">Reference proteome</keyword>
<dbReference type="InterPro" id="IPR021110">
    <property type="entry name" value="DNA_rep_checkpnt_protein"/>
</dbReference>
<dbReference type="GO" id="GO:0005634">
    <property type="term" value="C:nucleus"/>
    <property type="evidence" value="ECO:0007669"/>
    <property type="project" value="UniProtKB-SubCell"/>
</dbReference>
<dbReference type="GO" id="GO:0005524">
    <property type="term" value="F:ATP binding"/>
    <property type="evidence" value="ECO:0007669"/>
    <property type="project" value="UniProtKB-KW"/>
</dbReference>
<dbReference type="GO" id="GO:0005694">
    <property type="term" value="C:chromosome"/>
    <property type="evidence" value="ECO:0007669"/>
    <property type="project" value="TreeGrafter"/>
</dbReference>
<dbReference type="InterPro" id="IPR011545">
    <property type="entry name" value="DEAD/DEAH_box_helicase_dom"/>
</dbReference>
<reference evidence="14" key="2">
    <citation type="submission" date="2020-05" db="UniProtKB">
        <authorList>
            <consortium name="EnsemblMetazoa"/>
        </authorList>
    </citation>
    <scope>IDENTIFICATION</scope>
    <source>
        <strain evidence="14">LVP_AGWG</strain>
    </source>
</reference>
<keyword evidence="4" id="KW-0378">Hydrolase</keyword>
<dbReference type="Pfam" id="PF00271">
    <property type="entry name" value="Helicase_C"/>
    <property type="match status" value="1"/>
</dbReference>
<dbReference type="FunFam" id="3.40.50.300:FF:001084">
    <property type="entry name" value="RecQ like helicase 4"/>
    <property type="match status" value="1"/>
</dbReference>
<evidence type="ECO:0000256" key="3">
    <source>
        <dbReference type="ARBA" id="ARBA00022741"/>
    </source>
</evidence>
<evidence type="ECO:0000256" key="12">
    <source>
        <dbReference type="ARBA" id="ARBA00049360"/>
    </source>
</evidence>
<feature type="region of interest" description="Disordered" evidence="13">
    <location>
        <begin position="130"/>
        <end position="202"/>
    </location>
</feature>
<feature type="compositionally biased region" description="Basic residues" evidence="13">
    <location>
        <begin position="560"/>
        <end position="570"/>
    </location>
</feature>
<feature type="compositionally biased region" description="Basic and acidic residues" evidence="13">
    <location>
        <begin position="484"/>
        <end position="499"/>
    </location>
</feature>
<evidence type="ECO:0000256" key="6">
    <source>
        <dbReference type="ARBA" id="ARBA00022840"/>
    </source>
</evidence>
<dbReference type="GO" id="GO:0006260">
    <property type="term" value="P:DNA replication"/>
    <property type="evidence" value="ECO:0007669"/>
    <property type="project" value="InterPro"/>
</dbReference>
<organism evidence="14 15">
    <name type="scientific">Aedes aegypti</name>
    <name type="common">Yellowfever mosquito</name>
    <name type="synonym">Culex aegypti</name>
    <dbReference type="NCBI Taxonomy" id="7159"/>
    <lineage>
        <taxon>Eukaryota</taxon>
        <taxon>Metazoa</taxon>
        <taxon>Ecdysozoa</taxon>
        <taxon>Arthropoda</taxon>
        <taxon>Hexapoda</taxon>
        <taxon>Insecta</taxon>
        <taxon>Pterygota</taxon>
        <taxon>Neoptera</taxon>
        <taxon>Endopterygota</taxon>
        <taxon>Diptera</taxon>
        <taxon>Nematocera</taxon>
        <taxon>Culicoidea</taxon>
        <taxon>Culicidae</taxon>
        <taxon>Culicinae</taxon>
        <taxon>Aedini</taxon>
        <taxon>Aedes</taxon>
        <taxon>Stegomyia</taxon>
    </lineage>
</organism>
<dbReference type="InParanoid" id="A0A6I8TYZ3"/>
<feature type="region of interest" description="Disordered" evidence="13">
    <location>
        <begin position="779"/>
        <end position="807"/>
    </location>
</feature>
<evidence type="ECO:0000313" key="14">
    <source>
        <dbReference type="EnsemblMetazoa" id="AAEL020957-PA"/>
    </source>
</evidence>
<dbReference type="InterPro" id="IPR001650">
    <property type="entry name" value="Helicase_C-like"/>
</dbReference>
<dbReference type="CDD" id="cd18018">
    <property type="entry name" value="DEXHc_RecQ4-like"/>
    <property type="match status" value="1"/>
</dbReference>
<feature type="compositionally biased region" description="Basic residues" evidence="13">
    <location>
        <begin position="448"/>
        <end position="458"/>
    </location>
</feature>
<sequence>MEDPVFRSKYQKYKCIVKKWERKFRKENGRIPSKYDIRDSSVDVRNAYKMYYKLKTSLLENTLQDALLDDDDFDSSLISQMEGSLSQDCSMGGFSNLSDLSTANVSISALLTDQIDGRVTEFEAEQLSEQNANAWNLPRRKAPVIPEKPKEQPVNKQKAKAPPKLMLETSTLIPKRNPRKSLSSLRMSQSGAVSSSPSMNSWKDSLPDLETLLYEKSKQSVEISPSQTSASNKEVQADSKALVNELDERWLNRQGVDAGALTPVSSAGAHAKKFGLRNISSVSISDLSTPVDTSSSFGISSLSMNSFASEAPGAQDQICVAQNTAYDRAVQSDSDGVVENSEDEGGRASANSSFNSGVIRHVTKKRKVFTTVNLKAESKVVADELKKDVPKEVAPGGVGGGGGVENKDPEGKEDHQLVEEEGPKTKRARKKVPVKAKAKKVVLQAKKVPVRRTTRGRKPIQYNQPNESEEEGGDFDPDDDDKDPDFKETAGDHSLHDEEPTQEVTEPIEAEVSPQAKPARKSVARKSRAKQPSSTGERKRRSGSAKKSPSAPRIGGNTGKGKKRVARKPAVKVPVSDEEPDKEDGFNDYVLEFGIESLNNAPRVDIGELIKSTQVVESFIQGVPVKKAKVKAKKSDDEEVLTPKEAALRSKAAAGKLNENFVRVDLRKKVFVRGKKTVNYSKYKKSLWKKKKAAALSGPDMDMGGCDGGVLTCFQCGGVGHMARSCKVKGEQLLPLDADDTEESPFPTLEEAESMANAQSLAVHSNKIEKLPAASNPLWKLDETDTPEDNEYEYLPEEPSPPAETKPNYIGHVIPTDFLKKSGILELTVMNKDKVGSLYQLNPDGSLPETPKAVFDALKMFGHQQFRSGQERAVMRVLCGMSTLVTLSTGSGKSLCYQLPAYLYRKHRKCITLVISPLVSLMEDQVHGVPGFLNAQCLHMNQSPKVRARTMDAITNGELDVLLISPEAVVSGEKSTGFGSLLRQLPPIAFACIDEAHCVSQWSHNFRPSYLMICRVLKEKLGVQTILGLTATATVQTRLSIVEHLAVPDGINGIISDIPLPDNLILTVSKDANRDAALLNLLRSDRFTDLHSNIVYCTRRDECERIASFLRTCFQDAQRAAESEASASAPTSRKRKKLNYFAEPYHAGLSSARRRTIQNAFMSGELRIVVATIAFGMGINKADIRAIIHYNMPKNFESYVQEVGRAGRDGGVSHCHLFLDNRGKDRNELRRHIYANSIDRHVIRKLLQKIFVPCACVKNFKDEKFSEEHRKQIEALKDISWTDDFEETTQANPSTSSTSPVRIKRVCPGHEACFSVESTVQQLDIPAENIETLLCYLELHEERYINVLSKAYVMCKVMSYAGPKALRNAAKNCPPLAMAIALELKKGNAETSSTFIEFPVIDVASAIGWDSGVVKFQLKNLEWTIENNVRTRTPISVNFFDLGFRIRAPGDLTDDELDKTLDTLYERVSGQERAQLVQLQCVSNALSSVAFPTYFPVSGTDCPEGPSQKLKTIVREYFQTDISNEEIELVPELDDTPDNQLLNDIRTLIHRYPENNFSGRAVARIFHGVQSPNYPAVIWFRCQFWRAYTSVDFNRIVRMANAEIVRMRT</sequence>
<dbReference type="SMART" id="SM00487">
    <property type="entry name" value="DEXDc"/>
    <property type="match status" value="1"/>
</dbReference>
<accession>A0A6I8TYZ3</accession>
<dbReference type="GO" id="GO:0008270">
    <property type="term" value="F:zinc ion binding"/>
    <property type="evidence" value="ECO:0007669"/>
    <property type="project" value="InterPro"/>
</dbReference>
<dbReference type="FunFam" id="3.40.50.300:FF:000772">
    <property type="entry name" value="ATP-dependent DNA helicase Q4"/>
    <property type="match status" value="1"/>
</dbReference>
<feature type="region of interest" description="Disordered" evidence="13">
    <location>
        <begin position="391"/>
        <end position="583"/>
    </location>
</feature>
<comment type="catalytic activity">
    <reaction evidence="10">
        <text>Couples ATP hydrolysis with the unwinding of duplex DNA by translocating in the 3'-5' direction.</text>
        <dbReference type="EC" id="5.6.2.4"/>
    </reaction>
</comment>
<dbReference type="FunCoup" id="A0A6I8TYZ3">
    <property type="interactions" value="699"/>
</dbReference>
<dbReference type="GO" id="GO:0016787">
    <property type="term" value="F:hydrolase activity"/>
    <property type="evidence" value="ECO:0007669"/>
    <property type="project" value="UniProtKB-KW"/>
</dbReference>
<evidence type="ECO:0000313" key="15">
    <source>
        <dbReference type="Proteomes" id="UP000008820"/>
    </source>
</evidence>
<dbReference type="PROSITE" id="PS51194">
    <property type="entry name" value="HELICASE_CTER"/>
    <property type="match status" value="1"/>
</dbReference>
<dbReference type="PROSITE" id="PS51192">
    <property type="entry name" value="HELICASE_ATP_BIND_1"/>
    <property type="match status" value="1"/>
</dbReference>
<feature type="compositionally biased region" description="Polar residues" evidence="13">
    <location>
        <begin position="180"/>
        <end position="202"/>
    </location>
</feature>
<comment type="catalytic activity">
    <reaction evidence="12">
        <text>ATP + H2O = ADP + phosphate + H(+)</text>
        <dbReference type="Rhea" id="RHEA:13065"/>
        <dbReference type="ChEBI" id="CHEBI:15377"/>
        <dbReference type="ChEBI" id="CHEBI:15378"/>
        <dbReference type="ChEBI" id="CHEBI:30616"/>
        <dbReference type="ChEBI" id="CHEBI:43474"/>
        <dbReference type="ChEBI" id="CHEBI:456216"/>
    </reaction>
</comment>
<dbReference type="Pfam" id="PF00270">
    <property type="entry name" value="DEAD"/>
    <property type="match status" value="1"/>
</dbReference>
<protein>
    <recommendedName>
        <fullName evidence="11">DNA 3'-5' helicase</fullName>
        <ecNumber evidence="11">5.6.2.4</ecNumber>
    </recommendedName>
</protein>
<dbReference type="GO" id="GO:0009378">
    <property type="term" value="F:four-way junction helicase activity"/>
    <property type="evidence" value="ECO:0007669"/>
    <property type="project" value="TreeGrafter"/>
</dbReference>
<dbReference type="InterPro" id="IPR027417">
    <property type="entry name" value="P-loop_NTPase"/>
</dbReference>
<evidence type="ECO:0000256" key="2">
    <source>
        <dbReference type="ARBA" id="ARBA00005446"/>
    </source>
</evidence>
<dbReference type="GO" id="GO:0043138">
    <property type="term" value="F:3'-5' DNA helicase activity"/>
    <property type="evidence" value="ECO:0007669"/>
    <property type="project" value="UniProtKB-EC"/>
</dbReference>
<dbReference type="Pfam" id="PF00098">
    <property type="entry name" value="zf-CCHC"/>
    <property type="match status" value="1"/>
</dbReference>
<proteinExistence type="inferred from homology"/>
<evidence type="ECO:0000256" key="13">
    <source>
        <dbReference type="SAM" id="MobiDB-lite"/>
    </source>
</evidence>
<feature type="compositionally biased region" description="Acidic residues" evidence="13">
    <location>
        <begin position="784"/>
        <end position="796"/>
    </location>
</feature>
<name>A0A6I8TYZ3_AEDAE</name>
<evidence type="ECO:0000256" key="11">
    <source>
        <dbReference type="ARBA" id="ARBA00034808"/>
    </source>
</evidence>
<dbReference type="OrthoDB" id="18781at2759"/>
<feature type="compositionally biased region" description="Basic and acidic residues" evidence="13">
    <location>
        <begin position="405"/>
        <end position="424"/>
    </location>
</feature>
<dbReference type="EC" id="5.6.2.4" evidence="11"/>
<dbReference type="GO" id="GO:0005737">
    <property type="term" value="C:cytoplasm"/>
    <property type="evidence" value="ECO:0007669"/>
    <property type="project" value="TreeGrafter"/>
</dbReference>
<dbReference type="CDD" id="cd22289">
    <property type="entry name" value="RecQL4_SLD2_NTD"/>
    <property type="match status" value="1"/>
</dbReference>
<keyword evidence="6" id="KW-0067">ATP-binding</keyword>
<dbReference type="GO" id="GO:0000724">
    <property type="term" value="P:double-strand break repair via homologous recombination"/>
    <property type="evidence" value="ECO:0007669"/>
    <property type="project" value="TreeGrafter"/>
</dbReference>
<keyword evidence="7" id="KW-0238">DNA-binding</keyword>
<dbReference type="Gene3D" id="1.10.10.1460">
    <property type="match status" value="1"/>
</dbReference>
<keyword evidence="9" id="KW-0539">Nucleus</keyword>
<evidence type="ECO:0000256" key="8">
    <source>
        <dbReference type="ARBA" id="ARBA00023235"/>
    </source>
</evidence>
<dbReference type="InterPro" id="IPR001878">
    <property type="entry name" value="Znf_CCHC"/>
</dbReference>
<dbReference type="SUPFAM" id="SSF52540">
    <property type="entry name" value="P-loop containing nucleoside triphosphate hydrolases"/>
    <property type="match status" value="1"/>
</dbReference>
<dbReference type="SMART" id="SM00343">
    <property type="entry name" value="ZnF_C2HC"/>
    <property type="match status" value="1"/>
</dbReference>
<dbReference type="Pfam" id="PF11719">
    <property type="entry name" value="Drc1-Sld2"/>
    <property type="match status" value="1"/>
</dbReference>
<feature type="region of interest" description="Disordered" evidence="13">
    <location>
        <begin position="331"/>
        <end position="353"/>
    </location>
</feature>
<evidence type="ECO:0000256" key="5">
    <source>
        <dbReference type="ARBA" id="ARBA00022806"/>
    </source>
</evidence>
<evidence type="ECO:0000256" key="9">
    <source>
        <dbReference type="ARBA" id="ARBA00023242"/>
    </source>
</evidence>
<keyword evidence="5" id="KW-0347">Helicase</keyword>
<dbReference type="PANTHER" id="PTHR13710:SF108">
    <property type="entry name" value="ATP-DEPENDENT DNA HELICASE Q4"/>
    <property type="match status" value="1"/>
</dbReference>
<evidence type="ECO:0000256" key="4">
    <source>
        <dbReference type="ARBA" id="ARBA00022801"/>
    </source>
</evidence>
<feature type="compositionally biased region" description="Acidic residues" evidence="13">
    <location>
        <begin position="467"/>
        <end position="483"/>
    </location>
</feature>
<gene>
    <name evidence="14" type="primary">5574061</name>
</gene>
<evidence type="ECO:0000256" key="1">
    <source>
        <dbReference type="ARBA" id="ARBA00004123"/>
    </source>
</evidence>
<dbReference type="GO" id="GO:0003677">
    <property type="term" value="F:DNA binding"/>
    <property type="evidence" value="ECO:0007669"/>
    <property type="project" value="UniProtKB-KW"/>
</dbReference>
<dbReference type="PANTHER" id="PTHR13710">
    <property type="entry name" value="DNA HELICASE RECQ FAMILY MEMBER"/>
    <property type="match status" value="1"/>
</dbReference>
<dbReference type="EnsemblMetazoa" id="AAEL020957-RA">
    <property type="protein sequence ID" value="AAEL020957-PA"/>
    <property type="gene ID" value="AAEL020957"/>
</dbReference>
<dbReference type="InterPro" id="IPR014001">
    <property type="entry name" value="Helicase_ATP-bd"/>
</dbReference>
<keyword evidence="8" id="KW-0413">Isomerase</keyword>
<comment type="similarity">
    <text evidence="2">Belongs to the helicase family. RecQ subfamily.</text>
</comment>
<reference evidence="14 15" key="1">
    <citation type="submission" date="2017-06" db="EMBL/GenBank/DDBJ databases">
        <title>Aedes aegypti genome working group (AGWG) sequencing and assembly.</title>
        <authorList>
            <consortium name="Aedes aegypti Genome Working Group (AGWG)"/>
            <person name="Matthews B.J."/>
        </authorList>
    </citation>
    <scope>NUCLEOTIDE SEQUENCE [LARGE SCALE GENOMIC DNA]</scope>
    <source>
        <strain evidence="14 15">LVP_AGWG</strain>
    </source>
</reference>
<comment type="subcellular location">
    <subcellularLocation>
        <location evidence="1">Nucleus</location>
    </subcellularLocation>
</comment>